<evidence type="ECO:0000256" key="7">
    <source>
        <dbReference type="ARBA" id="ARBA00022833"/>
    </source>
</evidence>
<evidence type="ECO:0000256" key="8">
    <source>
        <dbReference type="ARBA" id="ARBA00023125"/>
    </source>
</evidence>
<dbReference type="GO" id="GO:0000981">
    <property type="term" value="F:DNA-binding transcription factor activity, RNA polymerase II-specific"/>
    <property type="evidence" value="ECO:0007669"/>
    <property type="project" value="TreeGrafter"/>
</dbReference>
<dbReference type="GO" id="GO:0005634">
    <property type="term" value="C:nucleus"/>
    <property type="evidence" value="ECO:0007669"/>
    <property type="project" value="UniProtKB-SubCell"/>
</dbReference>
<dbReference type="GO" id="GO:0008270">
    <property type="term" value="F:zinc ion binding"/>
    <property type="evidence" value="ECO:0007669"/>
    <property type="project" value="UniProtKB-KW"/>
</dbReference>
<dbReference type="SMART" id="SM00355">
    <property type="entry name" value="ZnF_C2H2"/>
    <property type="match status" value="4"/>
</dbReference>
<dbReference type="InterPro" id="IPR036236">
    <property type="entry name" value="Znf_C2H2_sf"/>
</dbReference>
<dbReference type="PANTHER" id="PTHR45718">
    <property type="entry name" value="TRANSCRIPTIONAL ACTIVATOR CUBITUS INTERRUPTUS"/>
    <property type="match status" value="1"/>
</dbReference>
<dbReference type="Proteomes" id="UP000694397">
    <property type="component" value="Chromosome 14"/>
</dbReference>
<sequence>MSALPRFGGCPLSLVCRGESNSEPSVVLPPLAGAHMGHPTGSSLKLCPTHTLRDHPETRASAYVGYPVPQASEPGYSFQQIDQSPRGTSSEADTCGTNIPAVTDHLASRAAHHSAAGRYRDLQSFRDTKPFLNAYYEQAHGSSDAPQDLSTQVMFGLPRDLLSRTHSYSQTLSGPRGNRQELVSQFLGLYKPLNMAIQRRGGDTFLRWSGQNVKREMLCKWSEGNEGADSGSCARTFGTMYDLVSHVALEHLGGPDQAEHICYWEDCSRERKPFKAKYKLVNHIRVHTGEKPFSCPFRGCEKVFARSENLKIHKRTHTGEKPFKCDFEGCSRRFANSSDRKKHSHVHSNDKPYACRVTGCDKCYTHPSSLRKHMKLHCADYAAKPHDDRDDGGSAHLPALKMRGVGDLQSAPALKPHVVCPVLPTSSREPLSPEIRSSGSPRARFPHPYEGALECSRAAPCVADPLSLQREHFRKEFTQYASHQLSQGFTHNPRTLQIQGGSPFQKSIVNGWYTCQSASEAFPPKQCDSVCSVGLNAGAFD</sequence>
<keyword evidence="3" id="KW-0217">Developmental protein</keyword>
<dbReference type="InterPro" id="IPR043359">
    <property type="entry name" value="GLI-like"/>
</dbReference>
<evidence type="ECO:0000256" key="10">
    <source>
        <dbReference type="PROSITE-ProRule" id="PRU00042"/>
    </source>
</evidence>
<reference evidence="12 13" key="1">
    <citation type="submission" date="2019-04" db="EMBL/GenBank/DDBJ databases">
        <authorList>
            <consortium name="Wellcome Sanger Institute Data Sharing"/>
        </authorList>
    </citation>
    <scope>NUCLEOTIDE SEQUENCE [LARGE SCALE GENOMIC DNA]</scope>
</reference>
<evidence type="ECO:0000256" key="4">
    <source>
        <dbReference type="ARBA" id="ARBA00022723"/>
    </source>
</evidence>
<dbReference type="FunFam" id="3.30.160.60:FF:001330">
    <property type="entry name" value="Zinc finger protein ZIC 4"/>
    <property type="match status" value="1"/>
</dbReference>
<dbReference type="Gene3D" id="3.30.160.60">
    <property type="entry name" value="Classic Zinc Finger"/>
    <property type="match status" value="4"/>
</dbReference>
<comment type="similarity">
    <text evidence="2">Belongs to the GLI C2H2-type zinc-finger protein family.</text>
</comment>
<dbReference type="PROSITE" id="PS50157">
    <property type="entry name" value="ZINC_FINGER_C2H2_2"/>
    <property type="match status" value="4"/>
</dbReference>
<evidence type="ECO:0000256" key="1">
    <source>
        <dbReference type="ARBA" id="ARBA00004123"/>
    </source>
</evidence>
<keyword evidence="5" id="KW-0677">Repeat</keyword>
<keyword evidence="8" id="KW-0238">DNA-binding</keyword>
<evidence type="ECO:0000256" key="6">
    <source>
        <dbReference type="ARBA" id="ARBA00022771"/>
    </source>
</evidence>
<protein>
    <submittedName>
        <fullName evidence="12">Zinc finger protein ZIC 1-like</fullName>
    </submittedName>
</protein>
<dbReference type="AlphaFoldDB" id="A0A8C9RLE5"/>
<keyword evidence="9" id="KW-0539">Nucleus</keyword>
<dbReference type="KEGG" id="sfm:108928873"/>
<dbReference type="GeneTree" id="ENSGT00940000165969"/>
<dbReference type="Pfam" id="PF00096">
    <property type="entry name" value="zf-C2H2"/>
    <property type="match status" value="2"/>
</dbReference>
<keyword evidence="4" id="KW-0479">Metal-binding</keyword>
<evidence type="ECO:0000256" key="3">
    <source>
        <dbReference type="ARBA" id="ARBA00022473"/>
    </source>
</evidence>
<organism evidence="12 13">
    <name type="scientific">Scleropages formosus</name>
    <name type="common">Asian bonytongue</name>
    <name type="synonym">Osteoglossum formosum</name>
    <dbReference type="NCBI Taxonomy" id="113540"/>
    <lineage>
        <taxon>Eukaryota</taxon>
        <taxon>Metazoa</taxon>
        <taxon>Chordata</taxon>
        <taxon>Craniata</taxon>
        <taxon>Vertebrata</taxon>
        <taxon>Euteleostomi</taxon>
        <taxon>Actinopterygii</taxon>
        <taxon>Neopterygii</taxon>
        <taxon>Teleostei</taxon>
        <taxon>Osteoglossocephala</taxon>
        <taxon>Osteoglossomorpha</taxon>
        <taxon>Osteoglossiformes</taxon>
        <taxon>Osteoglossidae</taxon>
        <taxon>Scleropages</taxon>
    </lineage>
</organism>
<dbReference type="SUPFAM" id="SSF57667">
    <property type="entry name" value="beta-beta-alpha zinc fingers"/>
    <property type="match status" value="2"/>
</dbReference>
<feature type="domain" description="C2H2-type" evidence="11">
    <location>
        <begin position="353"/>
        <end position="382"/>
    </location>
</feature>
<name>A0A8C9RLE5_SCLFO</name>
<reference evidence="12" key="2">
    <citation type="submission" date="2025-08" db="UniProtKB">
        <authorList>
            <consortium name="Ensembl"/>
        </authorList>
    </citation>
    <scope>IDENTIFICATION</scope>
</reference>
<keyword evidence="13" id="KW-1185">Reference proteome</keyword>
<dbReference type="InterPro" id="IPR056436">
    <property type="entry name" value="Znf-C2H2_ZIC1-5/GLI1-3-like"/>
</dbReference>
<dbReference type="GO" id="GO:0000978">
    <property type="term" value="F:RNA polymerase II cis-regulatory region sequence-specific DNA binding"/>
    <property type="evidence" value="ECO:0007669"/>
    <property type="project" value="TreeGrafter"/>
</dbReference>
<feature type="domain" description="C2H2-type" evidence="11">
    <location>
        <begin position="323"/>
        <end position="352"/>
    </location>
</feature>
<dbReference type="PROSITE" id="PS00028">
    <property type="entry name" value="ZINC_FINGER_C2H2_1"/>
    <property type="match status" value="3"/>
</dbReference>
<dbReference type="GeneID" id="108928873"/>
<proteinExistence type="inferred from homology"/>
<keyword evidence="7" id="KW-0862">Zinc</keyword>
<dbReference type="FunFam" id="3.30.160.60:FF:000041">
    <property type="entry name" value="Zinc finger protein ZIC 1"/>
    <property type="match status" value="1"/>
</dbReference>
<evidence type="ECO:0000313" key="13">
    <source>
        <dbReference type="Proteomes" id="UP000694397"/>
    </source>
</evidence>
<keyword evidence="6 10" id="KW-0863">Zinc-finger</keyword>
<dbReference type="Pfam" id="PF23561">
    <property type="entry name" value="zf-C2H2_15"/>
    <property type="match status" value="1"/>
</dbReference>
<dbReference type="InterPro" id="IPR013087">
    <property type="entry name" value="Znf_C2H2_type"/>
</dbReference>
<evidence type="ECO:0000256" key="5">
    <source>
        <dbReference type="ARBA" id="ARBA00022737"/>
    </source>
</evidence>
<dbReference type="Pfam" id="PF18366">
    <property type="entry name" value="zf_ZIC"/>
    <property type="match status" value="1"/>
</dbReference>
<comment type="subcellular location">
    <subcellularLocation>
        <location evidence="1">Nucleus</location>
    </subcellularLocation>
</comment>
<dbReference type="OrthoDB" id="3214149at2759"/>
<evidence type="ECO:0000313" key="12">
    <source>
        <dbReference type="Ensembl" id="ENSSFOP00015018244.2"/>
    </source>
</evidence>
<accession>A0A8C9RLE5</accession>
<evidence type="ECO:0000259" key="11">
    <source>
        <dbReference type="PROSITE" id="PS50157"/>
    </source>
</evidence>
<dbReference type="PANTHER" id="PTHR45718:SF4">
    <property type="entry name" value="TRANSCRIPTIONAL ACTIVATOR CUBITUS INTERRUPTUS"/>
    <property type="match status" value="1"/>
</dbReference>
<dbReference type="FunFam" id="3.30.160.60:FF:000035">
    <property type="entry name" value="Zinc finger protein ZIC 1"/>
    <property type="match status" value="1"/>
</dbReference>
<reference evidence="12" key="3">
    <citation type="submission" date="2025-09" db="UniProtKB">
        <authorList>
            <consortium name="Ensembl"/>
        </authorList>
    </citation>
    <scope>IDENTIFICATION</scope>
</reference>
<gene>
    <name evidence="12" type="primary">LOC108928873</name>
</gene>
<dbReference type="RefSeq" id="XP_018598579.1">
    <property type="nucleotide sequence ID" value="XM_018743063.2"/>
</dbReference>
<evidence type="ECO:0000256" key="2">
    <source>
        <dbReference type="ARBA" id="ARBA00010831"/>
    </source>
</evidence>
<feature type="domain" description="C2H2-type" evidence="11">
    <location>
        <begin position="265"/>
        <end position="292"/>
    </location>
</feature>
<evidence type="ECO:0000256" key="9">
    <source>
        <dbReference type="ARBA" id="ARBA00023242"/>
    </source>
</evidence>
<feature type="domain" description="C2H2-type" evidence="11">
    <location>
        <begin position="293"/>
        <end position="322"/>
    </location>
</feature>
<dbReference type="InterPro" id="IPR041643">
    <property type="entry name" value="Znf_ZIC"/>
</dbReference>
<dbReference type="Ensembl" id="ENSSFOT00015018454.2">
    <property type="protein sequence ID" value="ENSSFOP00015018244.2"/>
    <property type="gene ID" value="ENSSFOG00015011719.2"/>
</dbReference>